<evidence type="ECO:0000256" key="5">
    <source>
        <dbReference type="ARBA" id="ARBA00022553"/>
    </source>
</evidence>
<evidence type="ECO:0000256" key="10">
    <source>
        <dbReference type="ARBA" id="ARBA00022840"/>
    </source>
</evidence>
<protein>
    <recommendedName>
        <fullName evidence="3">histidine kinase</fullName>
        <ecNumber evidence="3">2.7.13.3</ecNumber>
    </recommendedName>
</protein>
<evidence type="ECO:0000259" key="15">
    <source>
        <dbReference type="PROSITE" id="PS50109"/>
    </source>
</evidence>
<accession>A0ABQ3IM24</accession>
<dbReference type="InterPro" id="IPR004358">
    <property type="entry name" value="Sig_transdc_His_kin-like_C"/>
</dbReference>
<organism evidence="17 18">
    <name type="scientific">Thalassotalea profundi</name>
    <dbReference type="NCBI Taxonomy" id="2036687"/>
    <lineage>
        <taxon>Bacteria</taxon>
        <taxon>Pseudomonadati</taxon>
        <taxon>Pseudomonadota</taxon>
        <taxon>Gammaproteobacteria</taxon>
        <taxon>Alteromonadales</taxon>
        <taxon>Colwelliaceae</taxon>
        <taxon>Thalassotalea</taxon>
    </lineage>
</organism>
<dbReference type="SUPFAM" id="SSF55874">
    <property type="entry name" value="ATPase domain of HSP90 chaperone/DNA topoisomerase II/histidine kinase"/>
    <property type="match status" value="1"/>
</dbReference>
<dbReference type="InterPro" id="IPR036890">
    <property type="entry name" value="HATPase_C_sf"/>
</dbReference>
<evidence type="ECO:0000256" key="12">
    <source>
        <dbReference type="ARBA" id="ARBA00023012"/>
    </source>
</evidence>
<keyword evidence="5" id="KW-0597">Phosphoprotein</keyword>
<evidence type="ECO:0000313" key="18">
    <source>
        <dbReference type="Proteomes" id="UP000626370"/>
    </source>
</evidence>
<dbReference type="Gene3D" id="6.10.340.10">
    <property type="match status" value="1"/>
</dbReference>
<evidence type="ECO:0000256" key="11">
    <source>
        <dbReference type="ARBA" id="ARBA00022989"/>
    </source>
</evidence>
<keyword evidence="11 14" id="KW-1133">Transmembrane helix</keyword>
<keyword evidence="12" id="KW-0902">Two-component regulatory system</keyword>
<dbReference type="EMBL" id="BNAH01000006">
    <property type="protein sequence ID" value="GHE88227.1"/>
    <property type="molecule type" value="Genomic_DNA"/>
</dbReference>
<dbReference type="PRINTS" id="PR00344">
    <property type="entry name" value="BCTRLSENSOR"/>
</dbReference>
<evidence type="ECO:0000256" key="3">
    <source>
        <dbReference type="ARBA" id="ARBA00012438"/>
    </source>
</evidence>
<evidence type="ECO:0000256" key="6">
    <source>
        <dbReference type="ARBA" id="ARBA00022679"/>
    </source>
</evidence>
<feature type="domain" description="Histidine kinase" evidence="15">
    <location>
        <begin position="241"/>
        <end position="456"/>
    </location>
</feature>
<dbReference type="Gene3D" id="3.30.565.10">
    <property type="entry name" value="Histidine kinase-like ATPase, C-terminal domain"/>
    <property type="match status" value="1"/>
</dbReference>
<evidence type="ECO:0000313" key="17">
    <source>
        <dbReference type="EMBL" id="GHE88227.1"/>
    </source>
</evidence>
<evidence type="ECO:0000256" key="8">
    <source>
        <dbReference type="ARBA" id="ARBA00022741"/>
    </source>
</evidence>
<evidence type="ECO:0000256" key="9">
    <source>
        <dbReference type="ARBA" id="ARBA00022777"/>
    </source>
</evidence>
<dbReference type="InterPro" id="IPR003594">
    <property type="entry name" value="HATPase_dom"/>
</dbReference>
<dbReference type="PANTHER" id="PTHR45528:SF1">
    <property type="entry name" value="SENSOR HISTIDINE KINASE CPXA"/>
    <property type="match status" value="1"/>
</dbReference>
<evidence type="ECO:0000256" key="14">
    <source>
        <dbReference type="SAM" id="Phobius"/>
    </source>
</evidence>
<dbReference type="PROSITE" id="PS50885">
    <property type="entry name" value="HAMP"/>
    <property type="match status" value="1"/>
</dbReference>
<keyword evidence="8" id="KW-0547">Nucleotide-binding</keyword>
<keyword evidence="10" id="KW-0067">ATP-binding</keyword>
<dbReference type="Pfam" id="PF02518">
    <property type="entry name" value="HATPase_c"/>
    <property type="match status" value="1"/>
</dbReference>
<dbReference type="Pfam" id="PF00512">
    <property type="entry name" value="HisKA"/>
    <property type="match status" value="1"/>
</dbReference>
<dbReference type="CDD" id="cd06225">
    <property type="entry name" value="HAMP"/>
    <property type="match status" value="1"/>
</dbReference>
<evidence type="ECO:0000256" key="13">
    <source>
        <dbReference type="ARBA" id="ARBA00023136"/>
    </source>
</evidence>
<dbReference type="SUPFAM" id="SSF47384">
    <property type="entry name" value="Homodimeric domain of signal transducing histidine kinase"/>
    <property type="match status" value="1"/>
</dbReference>
<comment type="catalytic activity">
    <reaction evidence="1">
        <text>ATP + protein L-histidine = ADP + protein N-phospho-L-histidine.</text>
        <dbReference type="EC" id="2.7.13.3"/>
    </reaction>
</comment>
<gene>
    <name evidence="17" type="ORF">GCM10011501_17040</name>
</gene>
<keyword evidence="4" id="KW-1003">Cell membrane</keyword>
<dbReference type="SMART" id="SM00304">
    <property type="entry name" value="HAMP"/>
    <property type="match status" value="1"/>
</dbReference>
<keyword evidence="18" id="KW-1185">Reference proteome</keyword>
<evidence type="ECO:0000256" key="7">
    <source>
        <dbReference type="ARBA" id="ARBA00022692"/>
    </source>
</evidence>
<dbReference type="GO" id="GO:0016301">
    <property type="term" value="F:kinase activity"/>
    <property type="evidence" value="ECO:0007669"/>
    <property type="project" value="UniProtKB-KW"/>
</dbReference>
<dbReference type="EC" id="2.7.13.3" evidence="3"/>
<feature type="transmembrane region" description="Helical" evidence="14">
    <location>
        <begin position="160"/>
        <end position="179"/>
    </location>
</feature>
<dbReference type="InterPro" id="IPR003661">
    <property type="entry name" value="HisK_dim/P_dom"/>
</dbReference>
<dbReference type="SUPFAM" id="SSF158472">
    <property type="entry name" value="HAMP domain-like"/>
    <property type="match status" value="1"/>
</dbReference>
<dbReference type="PROSITE" id="PS50109">
    <property type="entry name" value="HIS_KIN"/>
    <property type="match status" value="1"/>
</dbReference>
<dbReference type="InterPro" id="IPR003660">
    <property type="entry name" value="HAMP_dom"/>
</dbReference>
<dbReference type="SMART" id="SM00387">
    <property type="entry name" value="HATPase_c"/>
    <property type="match status" value="1"/>
</dbReference>
<dbReference type="InterPro" id="IPR036097">
    <property type="entry name" value="HisK_dim/P_sf"/>
</dbReference>
<dbReference type="PANTHER" id="PTHR45528">
    <property type="entry name" value="SENSOR HISTIDINE KINASE CPXA"/>
    <property type="match status" value="1"/>
</dbReference>
<feature type="domain" description="HAMP" evidence="16">
    <location>
        <begin position="181"/>
        <end position="233"/>
    </location>
</feature>
<reference evidence="18" key="1">
    <citation type="journal article" date="2019" name="Int. J. Syst. Evol. Microbiol.">
        <title>The Global Catalogue of Microorganisms (GCM) 10K type strain sequencing project: providing services to taxonomists for standard genome sequencing and annotation.</title>
        <authorList>
            <consortium name="The Broad Institute Genomics Platform"/>
            <consortium name="The Broad Institute Genome Sequencing Center for Infectious Disease"/>
            <person name="Wu L."/>
            <person name="Ma J."/>
        </authorList>
    </citation>
    <scope>NUCLEOTIDE SEQUENCE [LARGE SCALE GENOMIC DNA]</scope>
    <source>
        <strain evidence="18">CGMCC 1.15922</strain>
    </source>
</reference>
<keyword evidence="6" id="KW-0808">Transferase</keyword>
<evidence type="ECO:0000259" key="16">
    <source>
        <dbReference type="PROSITE" id="PS50885"/>
    </source>
</evidence>
<dbReference type="InterPro" id="IPR005467">
    <property type="entry name" value="His_kinase_dom"/>
</dbReference>
<evidence type="ECO:0000256" key="2">
    <source>
        <dbReference type="ARBA" id="ARBA00004651"/>
    </source>
</evidence>
<evidence type="ECO:0000256" key="4">
    <source>
        <dbReference type="ARBA" id="ARBA00022475"/>
    </source>
</evidence>
<dbReference type="SMART" id="SM00388">
    <property type="entry name" value="HisKA"/>
    <property type="match status" value="1"/>
</dbReference>
<comment type="subcellular location">
    <subcellularLocation>
        <location evidence="2">Cell membrane</location>
        <topology evidence="2">Multi-pass membrane protein</topology>
    </subcellularLocation>
</comment>
<dbReference type="Gene3D" id="1.10.287.130">
    <property type="match status" value="1"/>
</dbReference>
<dbReference type="CDD" id="cd00082">
    <property type="entry name" value="HisKA"/>
    <property type="match status" value="1"/>
</dbReference>
<name>A0ABQ3IM24_9GAMM</name>
<dbReference type="InterPro" id="IPR050398">
    <property type="entry name" value="HssS/ArlS-like"/>
</dbReference>
<keyword evidence="13 14" id="KW-0472">Membrane</keyword>
<keyword evidence="9 17" id="KW-0418">Kinase</keyword>
<keyword evidence="7 14" id="KW-0812">Transmembrane</keyword>
<evidence type="ECO:0000256" key="1">
    <source>
        <dbReference type="ARBA" id="ARBA00000085"/>
    </source>
</evidence>
<dbReference type="Proteomes" id="UP000626370">
    <property type="component" value="Unassembled WGS sequence"/>
</dbReference>
<sequence length="456" mass="51691">MVDYVNSKEIQALAPTIAKLSQIYQQENSWRVMENKHQGFHQLISKQLEGSAFSPRPINPMPRYNDFHERPPIGAPIEKNNRLHGNETRRIPPPPKENMALYALLNNEGDIVAGRYIESIDYSKTPIKIDTKTIGYLAVSKRKHLTEGYEVDFLEQQRSYLWLIAMLSMGLVALITFPLSRHVVEPIKLIAKGMHKLTQGEYQQSIDLKRKDELGELSRDYNELALTLSENDKARKRWLANISHELRTPVAILRGELEAMLDDVRPITKSNIASAADEVKHLQHLIDDLSLLTSTDIGGMRYRKQNENLTAVLTSELDKYDSYLSNAGITLTRDITTKNIITFIDKTRLFQLLENIINNCIKYSHATEFKLSLTYKNANNMAILTLEDNGNGVDKKHMPHLFEYLYRVDDSRNRSMGGSGLGLSICHNIVMAHQGDIKAEISSLGGLAIIIQLPAT</sequence>
<comment type="caution">
    <text evidence="17">The sequence shown here is derived from an EMBL/GenBank/DDBJ whole genome shotgun (WGS) entry which is preliminary data.</text>
</comment>
<proteinExistence type="predicted"/>
<dbReference type="Pfam" id="PF00672">
    <property type="entry name" value="HAMP"/>
    <property type="match status" value="1"/>
</dbReference>